<proteinExistence type="predicted"/>
<dbReference type="SUPFAM" id="SSF52047">
    <property type="entry name" value="RNI-like"/>
    <property type="match status" value="1"/>
</dbReference>
<evidence type="ECO:0000313" key="2">
    <source>
        <dbReference type="Proteomes" id="UP001209540"/>
    </source>
</evidence>
<dbReference type="Gene3D" id="3.80.10.10">
    <property type="entry name" value="Ribonuclease Inhibitor"/>
    <property type="match status" value="1"/>
</dbReference>
<gene>
    <name evidence="1" type="ORF">BDA99DRAFT_531990</name>
</gene>
<reference evidence="1" key="2">
    <citation type="submission" date="2023-02" db="EMBL/GenBank/DDBJ databases">
        <authorList>
            <consortium name="DOE Joint Genome Institute"/>
            <person name="Mondo S.J."/>
            <person name="Chang Y."/>
            <person name="Wang Y."/>
            <person name="Ahrendt S."/>
            <person name="Andreopoulos W."/>
            <person name="Barry K."/>
            <person name="Beard J."/>
            <person name="Benny G.L."/>
            <person name="Blankenship S."/>
            <person name="Bonito G."/>
            <person name="Cuomo C."/>
            <person name="Desiro A."/>
            <person name="Gervers K.A."/>
            <person name="Hundley H."/>
            <person name="Kuo A."/>
            <person name="LaButti K."/>
            <person name="Lang B.F."/>
            <person name="Lipzen A."/>
            <person name="O'Donnell K."/>
            <person name="Pangilinan J."/>
            <person name="Reynolds N."/>
            <person name="Sandor L."/>
            <person name="Smith M.W."/>
            <person name="Tsang A."/>
            <person name="Grigoriev I.V."/>
            <person name="Stajich J.E."/>
            <person name="Spatafora J.W."/>
        </authorList>
    </citation>
    <scope>NUCLEOTIDE SEQUENCE</scope>
    <source>
        <strain evidence="1">RSA 2281</strain>
    </source>
</reference>
<accession>A0AAD5KPB6</accession>
<sequence length="323" mass="37443">MEDVFVPFNLTFSTNLSKIELLIKEETGGVELRKILQVSPHLRWISIINSNPVNFYDIIQKCCPLLNDLIIGKMDQSWYQSKSGTLMIFIQWRMEFKSSILFWIPWDLDLLHYWKSKALPKITLYFNNITHFMLSNTGPSTTSWHLTGIINYMPKLEILVLNKFEDKLLSSTFKMVKVPPKLSYLNISTRDYDTLNLYQLLNAFLFSIISLQDELDDAVLEISIQINSLKSLNLNCMPTVLSRPNMEIFVKIVFQLLQLERLYLNNMILIPDDLQALSNSKSLRSIQFVGIGGITEKQLEDAFCSSLISTYFEPLEEKDNDDI</sequence>
<keyword evidence="2" id="KW-1185">Reference proteome</keyword>
<evidence type="ECO:0000313" key="1">
    <source>
        <dbReference type="EMBL" id="KAI9276895.1"/>
    </source>
</evidence>
<organism evidence="1 2">
    <name type="scientific">Phascolomyces articulosus</name>
    <dbReference type="NCBI Taxonomy" id="60185"/>
    <lineage>
        <taxon>Eukaryota</taxon>
        <taxon>Fungi</taxon>
        <taxon>Fungi incertae sedis</taxon>
        <taxon>Mucoromycota</taxon>
        <taxon>Mucoromycotina</taxon>
        <taxon>Mucoromycetes</taxon>
        <taxon>Mucorales</taxon>
        <taxon>Lichtheimiaceae</taxon>
        <taxon>Phascolomyces</taxon>
    </lineage>
</organism>
<dbReference type="Proteomes" id="UP001209540">
    <property type="component" value="Unassembled WGS sequence"/>
</dbReference>
<dbReference type="EMBL" id="JAIXMP010000002">
    <property type="protein sequence ID" value="KAI9276895.1"/>
    <property type="molecule type" value="Genomic_DNA"/>
</dbReference>
<comment type="caution">
    <text evidence="1">The sequence shown here is derived from an EMBL/GenBank/DDBJ whole genome shotgun (WGS) entry which is preliminary data.</text>
</comment>
<reference evidence="1" key="1">
    <citation type="journal article" date="2022" name="IScience">
        <title>Evolution of zygomycete secretomes and the origins of terrestrial fungal ecologies.</title>
        <authorList>
            <person name="Chang Y."/>
            <person name="Wang Y."/>
            <person name="Mondo S."/>
            <person name="Ahrendt S."/>
            <person name="Andreopoulos W."/>
            <person name="Barry K."/>
            <person name="Beard J."/>
            <person name="Benny G.L."/>
            <person name="Blankenship S."/>
            <person name="Bonito G."/>
            <person name="Cuomo C."/>
            <person name="Desiro A."/>
            <person name="Gervers K.A."/>
            <person name="Hundley H."/>
            <person name="Kuo A."/>
            <person name="LaButti K."/>
            <person name="Lang B.F."/>
            <person name="Lipzen A."/>
            <person name="O'Donnell K."/>
            <person name="Pangilinan J."/>
            <person name="Reynolds N."/>
            <person name="Sandor L."/>
            <person name="Smith M.E."/>
            <person name="Tsang A."/>
            <person name="Grigoriev I.V."/>
            <person name="Stajich J.E."/>
            <person name="Spatafora J.W."/>
        </authorList>
    </citation>
    <scope>NUCLEOTIDE SEQUENCE</scope>
    <source>
        <strain evidence="1">RSA 2281</strain>
    </source>
</reference>
<name>A0AAD5KPB6_9FUNG</name>
<dbReference type="InterPro" id="IPR032675">
    <property type="entry name" value="LRR_dom_sf"/>
</dbReference>
<protein>
    <submittedName>
        <fullName evidence="1">Uncharacterized protein</fullName>
    </submittedName>
</protein>
<dbReference type="AlphaFoldDB" id="A0AAD5KPB6"/>